<dbReference type="Pfam" id="PF04082">
    <property type="entry name" value="Fungal_trans"/>
    <property type="match status" value="1"/>
</dbReference>
<dbReference type="GO" id="GO:0006351">
    <property type="term" value="P:DNA-templated transcription"/>
    <property type="evidence" value="ECO:0007669"/>
    <property type="project" value="InterPro"/>
</dbReference>
<feature type="compositionally biased region" description="Polar residues" evidence="3">
    <location>
        <begin position="17"/>
        <end position="26"/>
    </location>
</feature>
<dbReference type="InterPro" id="IPR007219">
    <property type="entry name" value="XnlR_reg_dom"/>
</dbReference>
<dbReference type="PANTHER" id="PTHR47425:SF2">
    <property type="entry name" value="FARB-RELATED"/>
    <property type="match status" value="1"/>
</dbReference>
<evidence type="ECO:0000256" key="3">
    <source>
        <dbReference type="SAM" id="MobiDB-lite"/>
    </source>
</evidence>
<dbReference type="GO" id="GO:0008270">
    <property type="term" value="F:zinc ion binding"/>
    <property type="evidence" value="ECO:0007669"/>
    <property type="project" value="InterPro"/>
</dbReference>
<evidence type="ECO:0000256" key="2">
    <source>
        <dbReference type="ARBA" id="ARBA00023242"/>
    </source>
</evidence>
<dbReference type="Gene3D" id="4.10.240.10">
    <property type="entry name" value="Zn(2)-C6 fungal-type DNA-binding domain"/>
    <property type="match status" value="1"/>
</dbReference>
<organism evidence="5 6">
    <name type="scientific">Phialocephala subalpina</name>
    <dbReference type="NCBI Taxonomy" id="576137"/>
    <lineage>
        <taxon>Eukaryota</taxon>
        <taxon>Fungi</taxon>
        <taxon>Dikarya</taxon>
        <taxon>Ascomycota</taxon>
        <taxon>Pezizomycotina</taxon>
        <taxon>Leotiomycetes</taxon>
        <taxon>Helotiales</taxon>
        <taxon>Mollisiaceae</taxon>
        <taxon>Phialocephala</taxon>
        <taxon>Phialocephala fortinii species complex</taxon>
    </lineage>
</organism>
<dbReference type="PROSITE" id="PS50048">
    <property type="entry name" value="ZN2_CY6_FUNGAL_2"/>
    <property type="match status" value="1"/>
</dbReference>
<dbReference type="GO" id="GO:0000981">
    <property type="term" value="F:DNA-binding transcription factor activity, RNA polymerase II-specific"/>
    <property type="evidence" value="ECO:0007669"/>
    <property type="project" value="InterPro"/>
</dbReference>
<dbReference type="InterPro" id="IPR052761">
    <property type="entry name" value="Fungal_Detox/Toxin_TFs"/>
</dbReference>
<dbReference type="Pfam" id="PF00172">
    <property type="entry name" value="Zn_clus"/>
    <property type="match status" value="1"/>
</dbReference>
<keyword evidence="2" id="KW-0539">Nucleus</keyword>
<evidence type="ECO:0000313" key="6">
    <source>
        <dbReference type="Proteomes" id="UP000184330"/>
    </source>
</evidence>
<dbReference type="PANTHER" id="PTHR47425">
    <property type="entry name" value="FARB-RELATED"/>
    <property type="match status" value="1"/>
</dbReference>
<dbReference type="SUPFAM" id="SSF57701">
    <property type="entry name" value="Zn2/Cys6 DNA-binding domain"/>
    <property type="match status" value="1"/>
</dbReference>
<name>A0A1L7WVR5_9HELO</name>
<dbReference type="EMBL" id="FJOG01000009">
    <property type="protein sequence ID" value="CZR56867.1"/>
    <property type="molecule type" value="Genomic_DNA"/>
</dbReference>
<dbReference type="STRING" id="576137.A0A1L7WVR5"/>
<dbReference type="InterPro" id="IPR036864">
    <property type="entry name" value="Zn2-C6_fun-type_DNA-bd_sf"/>
</dbReference>
<dbReference type="PROSITE" id="PS00463">
    <property type="entry name" value="ZN2_CY6_FUNGAL_1"/>
    <property type="match status" value="1"/>
</dbReference>
<dbReference type="GO" id="GO:0003677">
    <property type="term" value="F:DNA binding"/>
    <property type="evidence" value="ECO:0007669"/>
    <property type="project" value="InterPro"/>
</dbReference>
<dbReference type="SMART" id="SM00066">
    <property type="entry name" value="GAL4"/>
    <property type="match status" value="1"/>
</dbReference>
<dbReference type="Proteomes" id="UP000184330">
    <property type="component" value="Unassembled WGS sequence"/>
</dbReference>
<dbReference type="CDD" id="cd00067">
    <property type="entry name" value="GAL4"/>
    <property type="match status" value="1"/>
</dbReference>
<dbReference type="CDD" id="cd12148">
    <property type="entry name" value="fungal_TF_MHR"/>
    <property type="match status" value="1"/>
</dbReference>
<keyword evidence="6" id="KW-1185">Reference proteome</keyword>
<dbReference type="AlphaFoldDB" id="A0A1L7WVR5"/>
<feature type="region of interest" description="Disordered" evidence="3">
    <location>
        <begin position="1"/>
        <end position="38"/>
    </location>
</feature>
<dbReference type="InterPro" id="IPR001138">
    <property type="entry name" value="Zn2Cys6_DnaBD"/>
</dbReference>
<protein>
    <recommendedName>
        <fullName evidence="4">Zn(2)-C6 fungal-type domain-containing protein</fullName>
    </recommendedName>
</protein>
<gene>
    <name evidence="5" type="ORF">PAC_06756</name>
</gene>
<reference evidence="5 6" key="1">
    <citation type="submission" date="2016-03" db="EMBL/GenBank/DDBJ databases">
        <authorList>
            <person name="Ploux O."/>
        </authorList>
    </citation>
    <scope>NUCLEOTIDE SEQUENCE [LARGE SCALE GENOMIC DNA]</scope>
    <source>
        <strain evidence="5 6">UAMH 11012</strain>
    </source>
</reference>
<evidence type="ECO:0000313" key="5">
    <source>
        <dbReference type="EMBL" id="CZR56867.1"/>
    </source>
</evidence>
<proteinExistence type="predicted"/>
<keyword evidence="1" id="KW-0479">Metal-binding</keyword>
<accession>A0A1L7WVR5</accession>
<dbReference type="OrthoDB" id="4161332at2759"/>
<evidence type="ECO:0000259" key="4">
    <source>
        <dbReference type="PROSITE" id="PS50048"/>
    </source>
</evidence>
<sequence>MENNQQQVCEHDYHPTQIKQQQSLGRPQSRPAHGRKRASIACLSCRKRKVRCDVARGQGPCTNCRLDKASCVMTKSNILFRASEIDPASRRSRSPALVADKAVHRRRPPPGGRTISTTFLNPITPIATATEMTSQPQVWEFGRSASILAGSPVWDEAVQHNPFLTWDYHNSRVEKSQINDTAPYTEFDWCRDPGFVRFPERESQATSIPSMVHSMTNNEALLTSDVDGSKAFSMSEYHDTNTNQTSNQDYETWEMPNGNVPSSNYRFLKVGETTTLSSNDWKFLEYNGCLSVPGSAVLDDFMKQYFLYVHPNQPILDEEAFWSLSTGHDQGPVGTEWISLFVLQAMLMVSSSYVSVGTLHRIGLANARQAASIFYHRAKLLFDFGCYADTLSAAQGSLILSQHLSNDGDRRFNTIWIERAFCHGKSSGILHYNTSRVTTRSSKKALKRLLWCSILRDRILALGTRRPLLIVPDYFESDLEPFTAEDLDDEIGHSRVYDAATKRLLVNLFVKQCQLATPLTDVIMVISPLNESLDPGYMSENNFSKTVAKIVKCRQLLCQWYDNAVISFPTPAGLKDSHESVTLFTNLMYIYYHSAWLALGHREVLLFEARSAAWHRAEFLHKKRRQLEESISAITEIVKELVQLNLTIYLPFTVVPYTALPLLLLSLDVYLAPSDTLTAMRQRRLDIFLEAMKTQQPRYDGAAKITNAIKRTLACLGFSKPVRCNDAQNITSVQENQFCTSYSRTSLNPAKDWGDVFLSQPGFYLRLILTLDLSFSRGRLPYNTDFPITLQSIRKIEDAVRVRELPPTKPTTEGFVDSEIFEKENETYDEYDHSSHPGIPPVPTTYELFNETPSDQLLHMQTADEISYEKTAMDYIAFDTSTLDDFIAHLDPCFN</sequence>
<feature type="domain" description="Zn(2)-C6 fungal-type" evidence="4">
    <location>
        <begin position="41"/>
        <end position="73"/>
    </location>
</feature>
<evidence type="ECO:0000256" key="1">
    <source>
        <dbReference type="ARBA" id="ARBA00022723"/>
    </source>
</evidence>